<dbReference type="RefSeq" id="WP_394384250.1">
    <property type="nucleotide sequence ID" value="NZ_JBIGIB010000003.1"/>
</dbReference>
<name>A0ABW7GYN0_9BURK</name>
<dbReference type="PANTHER" id="PTHR15108">
    <property type="entry name" value="N-ACYLGLUCOSAMINE-2-EPIMERASE"/>
    <property type="match status" value="1"/>
</dbReference>
<accession>A0ABW7GYN0</accession>
<dbReference type="SUPFAM" id="SSF48208">
    <property type="entry name" value="Six-hairpin glycosidases"/>
    <property type="match status" value="1"/>
</dbReference>
<dbReference type="Proteomes" id="UP001606303">
    <property type="component" value="Unassembled WGS sequence"/>
</dbReference>
<protein>
    <submittedName>
        <fullName evidence="3">AGE family epimerase/isomerase</fullName>
    </submittedName>
</protein>
<dbReference type="EMBL" id="JBIGIB010000003">
    <property type="protein sequence ID" value="MFG6467043.1"/>
    <property type="molecule type" value="Genomic_DNA"/>
</dbReference>
<evidence type="ECO:0000313" key="4">
    <source>
        <dbReference type="Proteomes" id="UP001606303"/>
    </source>
</evidence>
<dbReference type="InterPro" id="IPR012341">
    <property type="entry name" value="6hp_glycosidase-like_sf"/>
</dbReference>
<evidence type="ECO:0000256" key="2">
    <source>
        <dbReference type="ARBA" id="ARBA00023235"/>
    </source>
</evidence>
<keyword evidence="4" id="KW-1185">Reference proteome</keyword>
<comment type="caution">
    <text evidence="3">The sequence shown here is derived from an EMBL/GenBank/DDBJ whole genome shotgun (WGS) entry which is preliminary data.</text>
</comment>
<dbReference type="Gene3D" id="1.50.10.10">
    <property type="match status" value="1"/>
</dbReference>
<dbReference type="InterPro" id="IPR010819">
    <property type="entry name" value="AGE/CE"/>
</dbReference>
<reference evidence="3 4" key="1">
    <citation type="submission" date="2024-08" db="EMBL/GenBank/DDBJ databases">
        <authorList>
            <person name="Lu H."/>
        </authorList>
    </citation>
    <scope>NUCLEOTIDE SEQUENCE [LARGE SCALE GENOMIC DNA]</scope>
    <source>
        <strain evidence="3 4">BYS87W</strain>
    </source>
</reference>
<evidence type="ECO:0000313" key="3">
    <source>
        <dbReference type="EMBL" id="MFG6467043.1"/>
    </source>
</evidence>
<evidence type="ECO:0000256" key="1">
    <source>
        <dbReference type="ARBA" id="ARBA00008558"/>
    </source>
</evidence>
<keyword evidence="2" id="KW-0413">Isomerase</keyword>
<proteinExistence type="inferred from homology"/>
<dbReference type="InterPro" id="IPR008928">
    <property type="entry name" value="6-hairpin_glycosidase_sf"/>
</dbReference>
<dbReference type="Pfam" id="PF07221">
    <property type="entry name" value="GlcNAc_2-epim"/>
    <property type="match status" value="1"/>
</dbReference>
<organism evidence="3 4">
    <name type="scientific">Pelomonas baiyunensis</name>
    <dbReference type="NCBI Taxonomy" id="3299026"/>
    <lineage>
        <taxon>Bacteria</taxon>
        <taxon>Pseudomonadati</taxon>
        <taxon>Pseudomonadota</taxon>
        <taxon>Betaproteobacteria</taxon>
        <taxon>Burkholderiales</taxon>
        <taxon>Sphaerotilaceae</taxon>
        <taxon>Roseateles</taxon>
    </lineage>
</organism>
<comment type="similarity">
    <text evidence="1">Belongs to the N-acylglucosamine 2-epimerase family.</text>
</comment>
<sequence>MGVDVAGVGVTGATGVSRRGLLLLGLLAGCSDPDASYRNRVDTGWHRDDLEALLLRWHSHAVRPDGSFQLAMDRSWRPLAQPELELTGQARLVYAFAAGHEFFPDAGYLKTARRAANFLLERFRDPVHGGYVHSVGPDGEPRAQIKRAYDHAFAMLALAEVYRVGGDVRYRDAALQIWHEVQLRFLDPAGGLYNECQRDWQPMAGARTQNPVMHMFEALLAVHHACGDIQAEQGARRLGDFVANKLMQGLADGGAHVPEWYDEQWKPLPTRQAGGYIDLGHQFEWSHLLTRGAVISPIYSQVAERLLAYALAAGYDENDGGCYLRRFPDGGAPDLRKGWWQQAECLHALMVGAQATSRNDLWRRYEQTLTLIKEQLVDAEQGGWRLADALPCKSGGCRDQQPDPYHMVRLHQAALKIHG</sequence>
<gene>
    <name evidence="3" type="ORF">ACG01O_10535</name>
</gene>